<dbReference type="RefSeq" id="XP_013793462.2">
    <property type="nucleotide sequence ID" value="XM_013938008.2"/>
</dbReference>
<protein>
    <submittedName>
        <fullName evidence="3">Uncharacterized protein LOC106477445</fullName>
    </submittedName>
</protein>
<reference evidence="3" key="1">
    <citation type="submission" date="2025-08" db="UniProtKB">
        <authorList>
            <consortium name="RefSeq"/>
        </authorList>
    </citation>
    <scope>IDENTIFICATION</scope>
    <source>
        <tissue evidence="3">Muscle</tissue>
    </source>
</reference>
<name>A0ABM1C3D8_LIMPO</name>
<keyword evidence="2" id="KW-1185">Reference proteome</keyword>
<feature type="compositionally biased region" description="Acidic residues" evidence="1">
    <location>
        <begin position="121"/>
        <end position="130"/>
    </location>
</feature>
<evidence type="ECO:0000256" key="1">
    <source>
        <dbReference type="SAM" id="MobiDB-lite"/>
    </source>
</evidence>
<evidence type="ECO:0000313" key="3">
    <source>
        <dbReference type="RefSeq" id="XP_013793462.2"/>
    </source>
</evidence>
<dbReference type="GeneID" id="106477445"/>
<feature type="region of interest" description="Disordered" evidence="1">
    <location>
        <begin position="39"/>
        <end position="88"/>
    </location>
</feature>
<dbReference type="Proteomes" id="UP000694941">
    <property type="component" value="Unplaced"/>
</dbReference>
<gene>
    <name evidence="3" type="primary">LOC106477445</name>
</gene>
<feature type="compositionally biased region" description="Basic and acidic residues" evidence="1">
    <location>
        <begin position="70"/>
        <end position="88"/>
    </location>
</feature>
<feature type="region of interest" description="Disordered" evidence="1">
    <location>
        <begin position="101"/>
        <end position="130"/>
    </location>
</feature>
<organism evidence="2 3">
    <name type="scientific">Limulus polyphemus</name>
    <name type="common">Atlantic horseshoe crab</name>
    <dbReference type="NCBI Taxonomy" id="6850"/>
    <lineage>
        <taxon>Eukaryota</taxon>
        <taxon>Metazoa</taxon>
        <taxon>Ecdysozoa</taxon>
        <taxon>Arthropoda</taxon>
        <taxon>Chelicerata</taxon>
        <taxon>Merostomata</taxon>
        <taxon>Xiphosura</taxon>
        <taxon>Limulidae</taxon>
        <taxon>Limulus</taxon>
    </lineage>
</organism>
<accession>A0ABM1C3D8</accession>
<feature type="compositionally biased region" description="Basic and acidic residues" evidence="1">
    <location>
        <begin position="108"/>
        <end position="120"/>
    </location>
</feature>
<proteinExistence type="predicted"/>
<sequence>MHATTPSLTIPKDIIKLKKHISSLVDRLNKGGHLSVKAAAKVESEDQLQGTSTETEIQEEDTDTPLGSRFGERKSASGDRARRSALRERNVKELSHVIENTPTNISGDVDKAVIEGPKDVDDIDDDDSFF</sequence>
<evidence type="ECO:0000313" key="2">
    <source>
        <dbReference type="Proteomes" id="UP000694941"/>
    </source>
</evidence>